<dbReference type="GO" id="GO:0006084">
    <property type="term" value="P:acetyl-CoA metabolic process"/>
    <property type="evidence" value="ECO:0007669"/>
    <property type="project" value="UniProtKB-UniRule"/>
</dbReference>
<gene>
    <name evidence="2" type="primary">citF</name>
    <name evidence="2" type="ORF">D2962_17055</name>
</gene>
<accession>A0A3G2R9M6</accession>
<dbReference type="Proteomes" id="UP000280960">
    <property type="component" value="Chromosome"/>
</dbReference>
<dbReference type="EMBL" id="CP033169">
    <property type="protein sequence ID" value="AYO32079.1"/>
    <property type="molecule type" value="Genomic_DNA"/>
</dbReference>
<dbReference type="KEGG" id="bacg:D2962_17055"/>
<reference evidence="2 3" key="1">
    <citation type="submission" date="2018-10" db="EMBL/GenBank/DDBJ databases">
        <authorList>
            <person name="Zhang X."/>
        </authorList>
    </citation>
    <scope>NUCLEOTIDE SEQUENCE [LARGE SCALE GENOMIC DNA]</scope>
    <source>
        <strain evidence="2 3">SK-G1</strain>
    </source>
</reference>
<dbReference type="Gene3D" id="3.40.1080.10">
    <property type="entry name" value="Glutaconate Coenzyme A-transferase"/>
    <property type="match status" value="2"/>
</dbReference>
<protein>
    <recommendedName>
        <fullName evidence="1">Citrate lyase alpha chain</fullName>
        <shortName evidence="1">Citrase alpha chain</shortName>
        <ecNumber evidence="1">2.8.3.10</ecNumber>
        <ecNumber evidence="1">4.1.3.6</ecNumber>
    </recommendedName>
    <alternativeName>
        <fullName evidence="1">Citrate (pro-3S)-lyase alpha chain</fullName>
    </alternativeName>
    <alternativeName>
        <fullName evidence="1">Citrate CoA-transferase subunit</fullName>
    </alternativeName>
</protein>
<keyword evidence="1" id="KW-0963">Cytoplasm</keyword>
<dbReference type="NCBIfam" id="TIGR01584">
    <property type="entry name" value="citF"/>
    <property type="match status" value="1"/>
</dbReference>
<comment type="catalytic activity">
    <reaction evidence="1">
        <text>citrate + acetyl-CoA = (3S)-citryl-CoA + acetate</text>
        <dbReference type="Rhea" id="RHEA:19405"/>
        <dbReference type="ChEBI" id="CHEBI:16947"/>
        <dbReference type="ChEBI" id="CHEBI:30089"/>
        <dbReference type="ChEBI" id="CHEBI:57288"/>
        <dbReference type="ChEBI" id="CHEBI:57321"/>
        <dbReference type="EC" id="2.8.3.10"/>
    </reaction>
</comment>
<comment type="catalytic activity">
    <reaction evidence="1">
        <text>citrate = oxaloacetate + acetate</text>
        <dbReference type="Rhea" id="RHEA:10760"/>
        <dbReference type="ChEBI" id="CHEBI:16452"/>
        <dbReference type="ChEBI" id="CHEBI:16947"/>
        <dbReference type="ChEBI" id="CHEBI:30089"/>
        <dbReference type="EC" id="4.1.3.6"/>
    </reaction>
</comment>
<dbReference type="GO" id="GO:0005737">
    <property type="term" value="C:cytoplasm"/>
    <property type="evidence" value="ECO:0007669"/>
    <property type="project" value="UniProtKB-SubCell"/>
</dbReference>
<name>A0A3G2R9M6_9FIRM</name>
<keyword evidence="3" id="KW-1185">Reference proteome</keyword>
<evidence type="ECO:0000313" key="2">
    <source>
        <dbReference type="EMBL" id="AYO32079.1"/>
    </source>
</evidence>
<sequence>MLNAVGREIPEELGMPYKGEMLQPSGRAAGHLIKAARPHEKKVLSGIKEAIIKSGLKDGMTISFHHHLREGDYLVNMVLAAIDELGIRDLKLAPSSLNNCHEPVIEYIKKGVITSIETSGLRGSLAREVSGGILKKPVIIRSHGGRPRAIESGELHIDVAFIGAPCADTYGNLNGVDGPSAFGAMGYAMVDARHADCVIAITDNLKKYPIQPISIPATLVDYVVCVDSIGNPEGIMSGATRFTRSPRELLIAELASRVIINSGVFEDGFSMQMGSGGATLAVIRYLSNAMKKRNIKASYGLGGITGPYVQLLEEGLVERFLDVQCFDLRAVESLKNDRNHIEIDASYYANPFNKGCAVNNLDVVILSALEVDTDFNVNVITGSDGTIMGASGGHSDAAYGARLTIITTPLMRGRLPIVVDRVQTVITPGSSIDVVVTERGIAVNPKNKGMEERLKDAGLPICSIEELKHRAEKITGKPDPVQFGDRIVGIVEYRDGSIIDVIRNVID</sequence>
<dbReference type="EC" id="4.1.3.6" evidence="1"/>
<keyword evidence="1 2" id="KW-0808">Transferase</keyword>
<dbReference type="InterPro" id="IPR006472">
    <property type="entry name" value="Citrate_lyase_asu"/>
</dbReference>
<organism evidence="2 3">
    <name type="scientific">Biomaibacter acetigenes</name>
    <dbReference type="NCBI Taxonomy" id="2316383"/>
    <lineage>
        <taxon>Bacteria</taxon>
        <taxon>Bacillati</taxon>
        <taxon>Bacillota</taxon>
        <taxon>Clostridia</taxon>
        <taxon>Thermosediminibacterales</taxon>
        <taxon>Tepidanaerobacteraceae</taxon>
        <taxon>Biomaibacter</taxon>
    </lineage>
</organism>
<dbReference type="PANTHER" id="PTHR40596">
    <property type="entry name" value="CITRATE LYASE ALPHA CHAIN"/>
    <property type="match status" value="1"/>
</dbReference>
<dbReference type="GO" id="GO:0008815">
    <property type="term" value="F:citrate (pro-3S)-lyase activity"/>
    <property type="evidence" value="ECO:0007669"/>
    <property type="project" value="UniProtKB-UniRule"/>
</dbReference>
<dbReference type="GO" id="GO:0008814">
    <property type="term" value="F:citrate CoA-transferase activity"/>
    <property type="evidence" value="ECO:0007669"/>
    <property type="project" value="UniProtKB-UniRule"/>
</dbReference>
<dbReference type="InterPro" id="IPR037171">
    <property type="entry name" value="NagB/RpiA_transferase-like"/>
</dbReference>
<dbReference type="Pfam" id="PF04223">
    <property type="entry name" value="CitF"/>
    <property type="match status" value="1"/>
</dbReference>
<keyword evidence="1 2" id="KW-0456">Lyase</keyword>
<dbReference type="AlphaFoldDB" id="A0A3G2R9M6"/>
<dbReference type="SUPFAM" id="SSF100950">
    <property type="entry name" value="NagB/RpiA/CoA transferase-like"/>
    <property type="match status" value="2"/>
</dbReference>
<comment type="subcellular location">
    <subcellularLocation>
        <location evidence="1">Cytoplasm</location>
    </subcellularLocation>
</comment>
<evidence type="ECO:0000256" key="1">
    <source>
        <dbReference type="PIRNR" id="PIRNR009451"/>
    </source>
</evidence>
<dbReference type="EC" id="2.8.3.10" evidence="1"/>
<dbReference type="RefSeq" id="WP_122015667.1">
    <property type="nucleotide sequence ID" value="NZ_CP033169.1"/>
</dbReference>
<dbReference type="PANTHER" id="PTHR40596:SF1">
    <property type="entry name" value="CITRATE LYASE ALPHA CHAIN"/>
    <property type="match status" value="1"/>
</dbReference>
<dbReference type="GO" id="GO:0009346">
    <property type="term" value="C:ATP-independent citrate lyase complex"/>
    <property type="evidence" value="ECO:0007669"/>
    <property type="project" value="UniProtKB-UniRule"/>
</dbReference>
<dbReference type="PIRSF" id="PIRSF009451">
    <property type="entry name" value="Citrt_lyas_alpha"/>
    <property type="match status" value="1"/>
</dbReference>
<proteinExistence type="predicted"/>
<evidence type="ECO:0000313" key="3">
    <source>
        <dbReference type="Proteomes" id="UP000280960"/>
    </source>
</evidence>